<evidence type="ECO:0000313" key="6">
    <source>
        <dbReference type="EMBL" id="RUQ85951.1"/>
    </source>
</evidence>
<dbReference type="InterPro" id="IPR005802">
    <property type="entry name" value="ADC_synth_comp_1"/>
</dbReference>
<dbReference type="EC" id="2.6.1.85" evidence="1"/>
<dbReference type="OrthoDB" id="3518032at2"/>
<dbReference type="InterPro" id="IPR005801">
    <property type="entry name" value="ADC_synthase"/>
</dbReference>
<name>A0A2P8H0D9_9MICO</name>
<dbReference type="GO" id="GO:0046820">
    <property type="term" value="F:4-amino-4-deoxychorismate synthase activity"/>
    <property type="evidence" value="ECO:0007669"/>
    <property type="project" value="UniProtKB-EC"/>
</dbReference>
<dbReference type="Gene3D" id="3.60.120.10">
    <property type="entry name" value="Anthranilate synthase"/>
    <property type="match status" value="1"/>
</dbReference>
<keyword evidence="8" id="KW-1185">Reference proteome</keyword>
<evidence type="ECO:0000313" key="7">
    <source>
        <dbReference type="Proteomes" id="UP000241203"/>
    </source>
</evidence>
<evidence type="ECO:0000313" key="8">
    <source>
        <dbReference type="Proteomes" id="UP000268291"/>
    </source>
</evidence>
<dbReference type="NCBIfam" id="TIGR00553">
    <property type="entry name" value="pabB"/>
    <property type="match status" value="1"/>
</dbReference>
<dbReference type="Pfam" id="PF00425">
    <property type="entry name" value="Chorismate_bind"/>
    <property type="match status" value="1"/>
</dbReference>
<dbReference type="GO" id="GO:0009396">
    <property type="term" value="P:folic acid-containing compound biosynthetic process"/>
    <property type="evidence" value="ECO:0007669"/>
    <property type="project" value="InterPro"/>
</dbReference>
<keyword evidence="2 6" id="KW-0808">Transferase</keyword>
<dbReference type="GO" id="GO:0008153">
    <property type="term" value="P:4-aminobenzoate biosynthetic process"/>
    <property type="evidence" value="ECO:0007669"/>
    <property type="project" value="TreeGrafter"/>
</dbReference>
<dbReference type="Proteomes" id="UP000268291">
    <property type="component" value="Unassembled WGS sequence"/>
</dbReference>
<dbReference type="EMBL" id="RZGY01000001">
    <property type="protein sequence ID" value="RUQ85951.1"/>
    <property type="molecule type" value="Genomic_DNA"/>
</dbReference>
<accession>A0A2P8H0D9</accession>
<gene>
    <name evidence="6" type="primary">pabB</name>
    <name evidence="5" type="ORF">CLV49_3304</name>
    <name evidence="6" type="ORF">ELQ93_02735</name>
</gene>
<reference evidence="5 7" key="1">
    <citation type="submission" date="2018-03" db="EMBL/GenBank/DDBJ databases">
        <title>Genomic Encyclopedia of Archaeal and Bacterial Type Strains, Phase II (KMG-II): from individual species to whole genera.</title>
        <authorList>
            <person name="Goeker M."/>
        </authorList>
    </citation>
    <scope>NUCLEOTIDE SEQUENCE [LARGE SCALE GENOMIC DNA]</scope>
    <source>
        <strain evidence="5 7">DSM 21548</strain>
    </source>
</reference>
<evidence type="ECO:0000313" key="5">
    <source>
        <dbReference type="EMBL" id="PSL39660.1"/>
    </source>
</evidence>
<feature type="domain" description="Chorismate-utilising enzyme C-terminal" evidence="3">
    <location>
        <begin position="184"/>
        <end position="436"/>
    </location>
</feature>
<dbReference type="SUPFAM" id="SSF56322">
    <property type="entry name" value="ADC synthase"/>
    <property type="match status" value="1"/>
</dbReference>
<dbReference type="AlphaFoldDB" id="A0A2P8H0D9"/>
<reference evidence="6 8" key="2">
    <citation type="submission" date="2018-12" db="EMBL/GenBank/DDBJ databases">
        <authorList>
            <person name="hu s."/>
            <person name="Xu Y."/>
            <person name="Xu B."/>
            <person name="Li F."/>
        </authorList>
    </citation>
    <scope>NUCLEOTIDE SEQUENCE [LARGE SCALE GENOMIC DNA]</scope>
    <source>
        <strain evidence="6 8">KSW2-17</strain>
    </source>
</reference>
<organism evidence="5 7">
    <name type="scientific">Labedella gwakjiensis</name>
    <dbReference type="NCBI Taxonomy" id="390269"/>
    <lineage>
        <taxon>Bacteria</taxon>
        <taxon>Bacillati</taxon>
        <taxon>Actinomycetota</taxon>
        <taxon>Actinomycetes</taxon>
        <taxon>Micrococcales</taxon>
        <taxon>Microbacteriaceae</taxon>
        <taxon>Labedella</taxon>
    </lineage>
</organism>
<dbReference type="PRINTS" id="PR00095">
    <property type="entry name" value="ANTSNTHASEI"/>
</dbReference>
<evidence type="ECO:0000259" key="3">
    <source>
        <dbReference type="Pfam" id="PF00425"/>
    </source>
</evidence>
<dbReference type="RefSeq" id="WP_106564496.1">
    <property type="nucleotide sequence ID" value="NZ_PYAU01000001.1"/>
</dbReference>
<dbReference type="InterPro" id="IPR015890">
    <property type="entry name" value="Chorismate_C"/>
</dbReference>
<dbReference type="Proteomes" id="UP000241203">
    <property type="component" value="Unassembled WGS sequence"/>
</dbReference>
<evidence type="ECO:0000259" key="4">
    <source>
        <dbReference type="Pfam" id="PF04715"/>
    </source>
</evidence>
<dbReference type="GO" id="GO:0000162">
    <property type="term" value="P:L-tryptophan biosynthetic process"/>
    <property type="evidence" value="ECO:0007669"/>
    <property type="project" value="TreeGrafter"/>
</dbReference>
<evidence type="ECO:0000256" key="1">
    <source>
        <dbReference type="ARBA" id="ARBA00013139"/>
    </source>
</evidence>
<feature type="domain" description="Anthranilate synthase component I N-terminal" evidence="4">
    <location>
        <begin position="10"/>
        <end position="143"/>
    </location>
</feature>
<dbReference type="PANTHER" id="PTHR11236">
    <property type="entry name" value="AMINOBENZOATE/ANTHRANILATE SYNTHASE"/>
    <property type="match status" value="1"/>
</dbReference>
<sequence>MTPAHGPDDFEAMARRLVADEANVFWLDAGPDATDGWSYLGRGTRTLSARGGVVRVGGDVTGSDVLTTLSQLVENAAASDPAAASDQAAASGGPMFRGGWVGVLGYEYGAGLVGVPRSTSDLPDALFVECDLLWSLDHRTGAVTRILGDDTTLADMSGRPAVPPSSDAPSGAGPTVHWRHDRVGYMSAIAASLDAISRGDAYQVCLTNEAIVETPADPFEVYLRLRRENPAPHGCFLRIDDVAVAGCSPERFLAVSSDGAVETRPIKGTRRRDPDPHVDAELASELRSDEKERAENLMIVDLMRNDLGRVAALGSVDVPDLFAVESYPSVHQLVSTVTAQLAPGLTGIDAVRASFPAGSMTGAPKHRAMSLLHDLEGGPRGLYAGAIGWFGADGAVDLAMVIRSIVFADGMARIGTGGGITALSDPSREVDETLLKARPLLAALGAPATLPDPSA</sequence>
<evidence type="ECO:0000256" key="2">
    <source>
        <dbReference type="ARBA" id="ARBA00022679"/>
    </source>
</evidence>
<dbReference type="InterPro" id="IPR019999">
    <property type="entry name" value="Anth_synth_I-like"/>
</dbReference>
<comment type="caution">
    <text evidence="5">The sequence shown here is derived from an EMBL/GenBank/DDBJ whole genome shotgun (WGS) entry which is preliminary data.</text>
</comment>
<keyword evidence="6" id="KW-0032">Aminotransferase</keyword>
<proteinExistence type="predicted"/>
<dbReference type="PANTHER" id="PTHR11236:SF18">
    <property type="entry name" value="AMINODEOXYCHORISMATE SYNTHASE"/>
    <property type="match status" value="1"/>
</dbReference>
<protein>
    <recommendedName>
        <fullName evidence="1">aminodeoxychorismate synthase</fullName>
        <ecNumber evidence="1">2.6.1.85</ecNumber>
    </recommendedName>
</protein>
<dbReference type="InterPro" id="IPR006805">
    <property type="entry name" value="Anth_synth_I_N"/>
</dbReference>
<dbReference type="EMBL" id="PYAU01000001">
    <property type="protein sequence ID" value="PSL39660.1"/>
    <property type="molecule type" value="Genomic_DNA"/>
</dbReference>
<dbReference type="Pfam" id="PF04715">
    <property type="entry name" value="Anth_synt_I_N"/>
    <property type="match status" value="1"/>
</dbReference>
<dbReference type="GO" id="GO:0005737">
    <property type="term" value="C:cytoplasm"/>
    <property type="evidence" value="ECO:0007669"/>
    <property type="project" value="TreeGrafter"/>
</dbReference>